<gene>
    <name evidence="2" type="ORF">BRADI_4g45156v3</name>
</gene>
<dbReference type="EnsemblPlants" id="PNT65613">
    <property type="protein sequence ID" value="PNT65613"/>
    <property type="gene ID" value="BRADI_4g45156v3"/>
</dbReference>
<name>A0A2K2CUA5_BRADI</name>
<sequence>MGIASPEYPSDPKRTREPNYRELSGFRPWPLPSRRGPPDFASPPWDPSVALAAASDPSAAHLVASAAPSMTAAAPARARAAAGRRPKPALLDSPPSPRASPPPCCPHRRPTLLPAQPSPTAAPLVRRAARSSLPSAAAPRRPAAALACRRARLTQPSRVRPCKPPCRPPALLLFPSSSRAASRCGDHHRPAADHRCARPPSPSCTPPLALPSMGMEEGHRRWGLGMPRGVRGEEEME</sequence>
<accession>A0A2K2CUA5</accession>
<feature type="region of interest" description="Disordered" evidence="1">
    <location>
        <begin position="191"/>
        <end position="237"/>
    </location>
</feature>
<protein>
    <submittedName>
        <fullName evidence="2 3">Uncharacterized protein</fullName>
    </submittedName>
</protein>
<dbReference type="AlphaFoldDB" id="A0A2K2CUA5"/>
<feature type="region of interest" description="Disordered" evidence="1">
    <location>
        <begin position="1"/>
        <end position="123"/>
    </location>
</feature>
<dbReference type="EMBL" id="CM000883">
    <property type="protein sequence ID" value="PNT65613.1"/>
    <property type="molecule type" value="Genomic_DNA"/>
</dbReference>
<feature type="compositionally biased region" description="Pro residues" evidence="1">
    <location>
        <begin position="94"/>
        <end position="105"/>
    </location>
</feature>
<evidence type="ECO:0000256" key="1">
    <source>
        <dbReference type="SAM" id="MobiDB-lite"/>
    </source>
</evidence>
<organism evidence="2">
    <name type="scientific">Brachypodium distachyon</name>
    <name type="common">Purple false brome</name>
    <name type="synonym">Trachynia distachya</name>
    <dbReference type="NCBI Taxonomy" id="15368"/>
    <lineage>
        <taxon>Eukaryota</taxon>
        <taxon>Viridiplantae</taxon>
        <taxon>Streptophyta</taxon>
        <taxon>Embryophyta</taxon>
        <taxon>Tracheophyta</taxon>
        <taxon>Spermatophyta</taxon>
        <taxon>Magnoliopsida</taxon>
        <taxon>Liliopsida</taxon>
        <taxon>Poales</taxon>
        <taxon>Poaceae</taxon>
        <taxon>BOP clade</taxon>
        <taxon>Pooideae</taxon>
        <taxon>Stipodae</taxon>
        <taxon>Brachypodieae</taxon>
        <taxon>Brachypodium</taxon>
    </lineage>
</organism>
<keyword evidence="4" id="KW-1185">Reference proteome</keyword>
<feature type="compositionally biased region" description="Pro residues" evidence="1">
    <location>
        <begin position="199"/>
        <end position="209"/>
    </location>
</feature>
<feature type="compositionally biased region" description="Basic and acidic residues" evidence="1">
    <location>
        <begin position="10"/>
        <end position="20"/>
    </location>
</feature>
<proteinExistence type="predicted"/>
<dbReference type="InParanoid" id="A0A2K2CUA5"/>
<dbReference type="Gramene" id="PNT65613">
    <property type="protein sequence ID" value="PNT65613"/>
    <property type="gene ID" value="BRADI_4g45156v3"/>
</dbReference>
<evidence type="ECO:0000313" key="4">
    <source>
        <dbReference type="Proteomes" id="UP000008810"/>
    </source>
</evidence>
<dbReference type="Proteomes" id="UP000008810">
    <property type="component" value="Chromosome 4"/>
</dbReference>
<evidence type="ECO:0000313" key="3">
    <source>
        <dbReference type="EnsemblPlants" id="PNT65613"/>
    </source>
</evidence>
<evidence type="ECO:0000313" key="2">
    <source>
        <dbReference type="EMBL" id="PNT65613.1"/>
    </source>
</evidence>
<feature type="compositionally biased region" description="Low complexity" evidence="1">
    <location>
        <begin position="47"/>
        <end position="81"/>
    </location>
</feature>
<reference evidence="2" key="2">
    <citation type="submission" date="2017-06" db="EMBL/GenBank/DDBJ databases">
        <title>WGS assembly of Brachypodium distachyon.</title>
        <authorList>
            <consortium name="The International Brachypodium Initiative"/>
            <person name="Lucas S."/>
            <person name="Harmon-Smith M."/>
            <person name="Lail K."/>
            <person name="Tice H."/>
            <person name="Grimwood J."/>
            <person name="Bruce D."/>
            <person name="Barry K."/>
            <person name="Shu S."/>
            <person name="Lindquist E."/>
            <person name="Wang M."/>
            <person name="Pitluck S."/>
            <person name="Vogel J.P."/>
            <person name="Garvin D.F."/>
            <person name="Mockler T.C."/>
            <person name="Schmutz J."/>
            <person name="Rokhsar D."/>
            <person name="Bevan M.W."/>
        </authorList>
    </citation>
    <scope>NUCLEOTIDE SEQUENCE</scope>
    <source>
        <strain evidence="2">Bd21</strain>
    </source>
</reference>
<reference evidence="2 3" key="1">
    <citation type="journal article" date="2010" name="Nature">
        <title>Genome sequencing and analysis of the model grass Brachypodium distachyon.</title>
        <authorList>
            <consortium name="International Brachypodium Initiative"/>
        </authorList>
    </citation>
    <scope>NUCLEOTIDE SEQUENCE [LARGE SCALE GENOMIC DNA]</scope>
    <source>
        <strain evidence="2 3">Bd21</strain>
    </source>
</reference>
<reference evidence="3" key="3">
    <citation type="submission" date="2018-08" db="UniProtKB">
        <authorList>
            <consortium name="EnsemblPlants"/>
        </authorList>
    </citation>
    <scope>IDENTIFICATION</scope>
    <source>
        <strain evidence="3">cv. Bd21</strain>
    </source>
</reference>